<evidence type="ECO:0000256" key="1">
    <source>
        <dbReference type="ARBA" id="ARBA00004251"/>
    </source>
</evidence>
<evidence type="ECO:0000256" key="4">
    <source>
        <dbReference type="ARBA" id="ARBA00022737"/>
    </source>
</evidence>
<dbReference type="AlphaFoldDB" id="A0AAN8ZGG9"/>
<comment type="subcellular location">
    <subcellularLocation>
        <location evidence="7">Cell junction</location>
        <location evidence="7">Plasmodesma</location>
    </subcellularLocation>
    <subcellularLocation>
        <location evidence="1">Cell membrane</location>
        <topology evidence="1">Single-pass type I membrane protein</topology>
    </subcellularLocation>
</comment>
<comment type="caution">
    <text evidence="10">The sequence shown here is derived from an EMBL/GenBank/DDBJ whole genome shotgun (WGS) entry which is preliminary data.</text>
</comment>
<keyword evidence="6" id="KW-1015">Disulfide bond</keyword>
<dbReference type="GO" id="GO:0009506">
    <property type="term" value="C:plasmodesma"/>
    <property type="evidence" value="ECO:0007669"/>
    <property type="project" value="UniProtKB-SubCell"/>
</dbReference>
<accession>A0AAN8ZGG9</accession>
<evidence type="ECO:0000313" key="11">
    <source>
        <dbReference type="Proteomes" id="UP001370490"/>
    </source>
</evidence>
<dbReference type="PANTHER" id="PTHR32080:SF27">
    <property type="entry name" value="OS01G0548750 PROTEIN"/>
    <property type="match status" value="1"/>
</dbReference>
<evidence type="ECO:0000259" key="9">
    <source>
        <dbReference type="PROSITE" id="PS51473"/>
    </source>
</evidence>
<keyword evidence="2" id="KW-0945">Host-virus interaction</keyword>
<reference evidence="10 11" key="1">
    <citation type="submission" date="2023-12" db="EMBL/GenBank/DDBJ databases">
        <title>A high-quality genome assembly for Dillenia turbinata (Dilleniales).</title>
        <authorList>
            <person name="Chanderbali A."/>
        </authorList>
    </citation>
    <scope>NUCLEOTIDE SEQUENCE [LARGE SCALE GENOMIC DNA]</scope>
    <source>
        <strain evidence="10">LSX21</strain>
        <tissue evidence="10">Leaf</tissue>
    </source>
</reference>
<keyword evidence="4" id="KW-0677">Repeat</keyword>
<sequence length="205" mass="22649">MDMMPLAAAWRACRPRIRKAPACCGAGFCLGLSQPDYNFARAVGCFQVLGYPHRPIELPEAFWAIRVILVLVKAFWTLGGQSVGRFKNKALFFASLNTTFGQLQANPSSGDALRFAKAQQARTSDAVYAMVQCRNYLSKADYLARYSVAEKQILNCSPSNGAQVIYDGCFHRSTACSHLRVSSQAAVTTRDTTFSYKPYLLFSDS</sequence>
<organism evidence="10 11">
    <name type="scientific">Dillenia turbinata</name>
    <dbReference type="NCBI Taxonomy" id="194707"/>
    <lineage>
        <taxon>Eukaryota</taxon>
        <taxon>Viridiplantae</taxon>
        <taxon>Streptophyta</taxon>
        <taxon>Embryophyta</taxon>
        <taxon>Tracheophyta</taxon>
        <taxon>Spermatophyta</taxon>
        <taxon>Magnoliopsida</taxon>
        <taxon>eudicotyledons</taxon>
        <taxon>Gunneridae</taxon>
        <taxon>Pentapetalae</taxon>
        <taxon>Dilleniales</taxon>
        <taxon>Dilleniaceae</taxon>
        <taxon>Dillenia</taxon>
    </lineage>
</organism>
<feature type="domain" description="Gnk2-homologous" evidence="9">
    <location>
        <begin position="74"/>
        <end position="178"/>
    </location>
</feature>
<dbReference type="PROSITE" id="PS51473">
    <property type="entry name" value="GNK2"/>
    <property type="match status" value="1"/>
</dbReference>
<evidence type="ECO:0000313" key="10">
    <source>
        <dbReference type="EMBL" id="KAK6933570.1"/>
    </source>
</evidence>
<keyword evidence="5" id="KW-0965">Cell junction</keyword>
<evidence type="ECO:0000256" key="6">
    <source>
        <dbReference type="ARBA" id="ARBA00023157"/>
    </source>
</evidence>
<keyword evidence="11" id="KW-1185">Reference proteome</keyword>
<evidence type="ECO:0000256" key="8">
    <source>
        <dbReference type="ARBA" id="ARBA00038393"/>
    </source>
</evidence>
<evidence type="ECO:0000256" key="7">
    <source>
        <dbReference type="ARBA" id="ARBA00024184"/>
    </source>
</evidence>
<dbReference type="GO" id="GO:0005886">
    <property type="term" value="C:plasma membrane"/>
    <property type="evidence" value="ECO:0007669"/>
    <property type="project" value="UniProtKB-SubCell"/>
</dbReference>
<evidence type="ECO:0000256" key="5">
    <source>
        <dbReference type="ARBA" id="ARBA00022949"/>
    </source>
</evidence>
<dbReference type="Pfam" id="PF01657">
    <property type="entry name" value="Stress-antifung"/>
    <property type="match status" value="1"/>
</dbReference>
<dbReference type="InterPro" id="IPR002902">
    <property type="entry name" value="GNK2"/>
</dbReference>
<protein>
    <submittedName>
        <fullName evidence="10">Gnk2-homologous domain</fullName>
    </submittedName>
</protein>
<evidence type="ECO:0000256" key="3">
    <source>
        <dbReference type="ARBA" id="ARBA00022729"/>
    </source>
</evidence>
<dbReference type="InterPro" id="IPR038408">
    <property type="entry name" value="GNK2_sf"/>
</dbReference>
<name>A0AAN8ZGG9_9MAGN</name>
<proteinExistence type="inferred from homology"/>
<dbReference type="InterPro" id="IPR051378">
    <property type="entry name" value="Cell2Cell_Antifungal"/>
</dbReference>
<dbReference type="PANTHER" id="PTHR32080">
    <property type="entry name" value="ANTIFUNGAL PROTEIN GINKBILOBIN-2-LIKE"/>
    <property type="match status" value="1"/>
</dbReference>
<dbReference type="Gene3D" id="3.30.430.20">
    <property type="entry name" value="Gnk2 domain, C-X8-C-X2-C motif"/>
    <property type="match status" value="1"/>
</dbReference>
<dbReference type="Proteomes" id="UP001370490">
    <property type="component" value="Unassembled WGS sequence"/>
</dbReference>
<keyword evidence="3" id="KW-0732">Signal</keyword>
<gene>
    <name evidence="10" type="ORF">RJ641_036464</name>
</gene>
<dbReference type="EMBL" id="JBAMMX010000009">
    <property type="protein sequence ID" value="KAK6933570.1"/>
    <property type="molecule type" value="Genomic_DNA"/>
</dbReference>
<evidence type="ECO:0000256" key="2">
    <source>
        <dbReference type="ARBA" id="ARBA00022581"/>
    </source>
</evidence>
<comment type="similarity">
    <text evidence="8">Belongs to the cysteine-rich repeat secretory protein family. Plasmodesmata-located proteins (PDLD) subfamily.</text>
</comment>
<dbReference type="CDD" id="cd23509">
    <property type="entry name" value="Gnk2-like"/>
    <property type="match status" value="1"/>
</dbReference>